<keyword evidence="3" id="KW-1185">Reference proteome</keyword>
<dbReference type="Proteomes" id="UP001642360">
    <property type="component" value="Unassembled WGS sequence"/>
</dbReference>
<evidence type="ECO:0000313" key="2">
    <source>
        <dbReference type="EMBL" id="CAK9156619.1"/>
    </source>
</evidence>
<evidence type="ECO:0000256" key="1">
    <source>
        <dbReference type="SAM" id="MobiDB-lite"/>
    </source>
</evidence>
<sequence length="182" mass="19724">MPSWWRKSSSKKVKKKANKESFIDTIHRKLKIASEVKCTGRGRSGISRRHCSDGVSEKGSQSRAVSRSPSPSTQVACCQTFVERPHGQPITLPGAKVTNQLCVNSEDDASTKELPDKGSKPLLFPPLPTPECVGNCLDPTDAEGVLVTTSVSSDISIESDDPSDSRLLSPQASDYENEKKLP</sequence>
<proteinExistence type="predicted"/>
<reference evidence="2 3" key="1">
    <citation type="submission" date="2024-02" db="EMBL/GenBank/DDBJ databases">
        <authorList>
            <person name="Vignale AGUSTIN F."/>
            <person name="Sosa J E."/>
            <person name="Modenutti C."/>
        </authorList>
    </citation>
    <scope>NUCLEOTIDE SEQUENCE [LARGE SCALE GENOMIC DNA]</scope>
</reference>
<dbReference type="AlphaFoldDB" id="A0ABC8SHF0"/>
<accession>A0ABC8SHF0</accession>
<evidence type="ECO:0000313" key="3">
    <source>
        <dbReference type="Proteomes" id="UP001642360"/>
    </source>
</evidence>
<name>A0ABC8SHF0_9AQUA</name>
<protein>
    <submittedName>
        <fullName evidence="2">Uncharacterized protein</fullName>
    </submittedName>
</protein>
<comment type="caution">
    <text evidence="2">The sequence shown here is derived from an EMBL/GenBank/DDBJ whole genome shotgun (WGS) entry which is preliminary data.</text>
</comment>
<feature type="region of interest" description="Disordered" evidence="1">
    <location>
        <begin position="152"/>
        <end position="182"/>
    </location>
</feature>
<gene>
    <name evidence="2" type="ORF">ILEXP_LOCUS25164</name>
</gene>
<feature type="compositionally biased region" description="Polar residues" evidence="1">
    <location>
        <begin position="58"/>
        <end position="72"/>
    </location>
</feature>
<feature type="region of interest" description="Disordered" evidence="1">
    <location>
        <begin position="41"/>
        <end position="72"/>
    </location>
</feature>
<dbReference type="EMBL" id="CAUOFW020002881">
    <property type="protein sequence ID" value="CAK9156619.1"/>
    <property type="molecule type" value="Genomic_DNA"/>
</dbReference>
<organism evidence="2 3">
    <name type="scientific">Ilex paraguariensis</name>
    <name type="common">yerba mate</name>
    <dbReference type="NCBI Taxonomy" id="185542"/>
    <lineage>
        <taxon>Eukaryota</taxon>
        <taxon>Viridiplantae</taxon>
        <taxon>Streptophyta</taxon>
        <taxon>Embryophyta</taxon>
        <taxon>Tracheophyta</taxon>
        <taxon>Spermatophyta</taxon>
        <taxon>Magnoliopsida</taxon>
        <taxon>eudicotyledons</taxon>
        <taxon>Gunneridae</taxon>
        <taxon>Pentapetalae</taxon>
        <taxon>asterids</taxon>
        <taxon>campanulids</taxon>
        <taxon>Aquifoliales</taxon>
        <taxon>Aquifoliaceae</taxon>
        <taxon>Ilex</taxon>
    </lineage>
</organism>